<keyword evidence="7" id="KW-0963">Cytoplasm</keyword>
<keyword evidence="9" id="KW-0539">Nucleus</keyword>
<dbReference type="PANTHER" id="PTHR13403:SF6">
    <property type="entry name" value="SNURPORTIN-1"/>
    <property type="match status" value="1"/>
</dbReference>
<evidence type="ECO:0000256" key="7">
    <source>
        <dbReference type="ARBA" id="ARBA00022490"/>
    </source>
</evidence>
<feature type="domain" description="Snurportin-1 m3G cap-binding" evidence="11">
    <location>
        <begin position="154"/>
        <end position="270"/>
    </location>
</feature>
<evidence type="ECO:0000256" key="8">
    <source>
        <dbReference type="ARBA" id="ARBA00022884"/>
    </source>
</evidence>
<evidence type="ECO:0000256" key="2">
    <source>
        <dbReference type="ARBA" id="ARBA00004123"/>
    </source>
</evidence>
<comment type="caution">
    <text evidence="12">The sequence shown here is derived from an EMBL/GenBank/DDBJ whole genome shotgun (WGS) entry which is preliminary data.</text>
</comment>
<dbReference type="Gene3D" id="3.30.470.30">
    <property type="entry name" value="DNA ligase/mRNA capping enzyme"/>
    <property type="match status" value="1"/>
</dbReference>
<dbReference type="GO" id="GO:0003723">
    <property type="term" value="F:RNA binding"/>
    <property type="evidence" value="ECO:0007669"/>
    <property type="project" value="UniProtKB-KW"/>
</dbReference>
<evidence type="ECO:0000256" key="10">
    <source>
        <dbReference type="SAM" id="MobiDB-lite"/>
    </source>
</evidence>
<dbReference type="Pfam" id="PF21974">
    <property type="entry name" value="SPN1_m3Gcap_bd"/>
    <property type="match status" value="1"/>
</dbReference>
<evidence type="ECO:0000256" key="5">
    <source>
        <dbReference type="ARBA" id="ARBA00016034"/>
    </source>
</evidence>
<comment type="subcellular location">
    <subcellularLocation>
        <location evidence="3">Cytoplasm</location>
    </subcellularLocation>
    <subcellularLocation>
        <location evidence="2">Nucleus</location>
    </subcellularLocation>
</comment>
<reference evidence="12" key="1">
    <citation type="journal article" date="2020" name="New Phytol.">
        <title>Comparative genomics reveals dynamic genome evolution in host specialist ectomycorrhizal fungi.</title>
        <authorList>
            <person name="Lofgren L.A."/>
            <person name="Nguyen N.H."/>
            <person name="Vilgalys R."/>
            <person name="Ruytinx J."/>
            <person name="Liao H.L."/>
            <person name="Branco S."/>
            <person name="Kuo A."/>
            <person name="LaButti K."/>
            <person name="Lipzen A."/>
            <person name="Andreopoulos W."/>
            <person name="Pangilinan J."/>
            <person name="Riley R."/>
            <person name="Hundley H."/>
            <person name="Na H."/>
            <person name="Barry K."/>
            <person name="Grigoriev I.V."/>
            <person name="Stajich J.E."/>
            <person name="Kennedy P.G."/>
        </authorList>
    </citation>
    <scope>NUCLEOTIDE SEQUENCE</scope>
    <source>
        <strain evidence="12">DOB743</strain>
    </source>
</reference>
<evidence type="ECO:0000259" key="11">
    <source>
        <dbReference type="Pfam" id="PF21974"/>
    </source>
</evidence>
<feature type="compositionally biased region" description="Polar residues" evidence="10">
    <location>
        <begin position="279"/>
        <end position="298"/>
    </location>
</feature>
<dbReference type="OrthoDB" id="10003593at2759"/>
<dbReference type="GO" id="GO:0005737">
    <property type="term" value="C:cytoplasm"/>
    <property type="evidence" value="ECO:0007669"/>
    <property type="project" value="UniProtKB-SubCell"/>
</dbReference>
<keyword evidence="6" id="KW-0813">Transport</keyword>
<gene>
    <name evidence="12" type="ORF">EV702DRAFT_1220673</name>
</gene>
<keyword evidence="13" id="KW-1185">Reference proteome</keyword>
<evidence type="ECO:0000313" key="12">
    <source>
        <dbReference type="EMBL" id="KAG1778050.1"/>
    </source>
</evidence>
<evidence type="ECO:0000256" key="4">
    <source>
        <dbReference type="ARBA" id="ARBA00007540"/>
    </source>
</evidence>
<evidence type="ECO:0000256" key="6">
    <source>
        <dbReference type="ARBA" id="ARBA00022448"/>
    </source>
</evidence>
<feature type="compositionally biased region" description="Basic residues" evidence="10">
    <location>
        <begin position="107"/>
        <end position="122"/>
    </location>
</feature>
<dbReference type="GO" id="GO:0061015">
    <property type="term" value="P:snRNA import into nucleus"/>
    <property type="evidence" value="ECO:0007669"/>
    <property type="project" value="InterPro"/>
</dbReference>
<dbReference type="GO" id="GO:0005634">
    <property type="term" value="C:nucleus"/>
    <property type="evidence" value="ECO:0007669"/>
    <property type="project" value="UniProtKB-SubCell"/>
</dbReference>
<feature type="region of interest" description="Disordered" evidence="10">
    <location>
        <begin position="279"/>
        <end position="300"/>
    </location>
</feature>
<dbReference type="PANTHER" id="PTHR13403">
    <property type="entry name" value="SNURPORTIN1 RNUT1 PROTEIN RNA, U TRANSPORTER 1"/>
    <property type="match status" value="1"/>
</dbReference>
<dbReference type="Proteomes" id="UP000714275">
    <property type="component" value="Unassembled WGS sequence"/>
</dbReference>
<dbReference type="AlphaFoldDB" id="A0A9P7D2P9"/>
<dbReference type="InterPro" id="IPR047857">
    <property type="entry name" value="Snurportin1_C"/>
</dbReference>
<dbReference type="InterPro" id="IPR017336">
    <property type="entry name" value="Snurportin-1"/>
</dbReference>
<organism evidence="12 13">
    <name type="scientific">Suillus placidus</name>
    <dbReference type="NCBI Taxonomy" id="48579"/>
    <lineage>
        <taxon>Eukaryota</taxon>
        <taxon>Fungi</taxon>
        <taxon>Dikarya</taxon>
        <taxon>Basidiomycota</taxon>
        <taxon>Agaricomycotina</taxon>
        <taxon>Agaricomycetes</taxon>
        <taxon>Agaricomycetidae</taxon>
        <taxon>Boletales</taxon>
        <taxon>Suillineae</taxon>
        <taxon>Suillaceae</taxon>
        <taxon>Suillus</taxon>
    </lineage>
</organism>
<protein>
    <recommendedName>
        <fullName evidence="5">Snurportin-1</fullName>
    </recommendedName>
</protein>
<proteinExistence type="inferred from homology"/>
<feature type="region of interest" description="Disordered" evidence="10">
    <location>
        <begin position="90"/>
        <end position="122"/>
    </location>
</feature>
<comment type="function">
    <text evidence="1">Functions as an U snRNP-specific nuclear import adapter. Involved in the trimethylguanosine (m3G)-cap-dependent nuclear import of U snRNPs. Binds specifically to the terminal m3G-cap U snRNAs.</text>
</comment>
<evidence type="ECO:0000256" key="3">
    <source>
        <dbReference type="ARBA" id="ARBA00004496"/>
    </source>
</evidence>
<comment type="similarity">
    <text evidence="4">Belongs to the snurportin family.</text>
</comment>
<dbReference type="EMBL" id="JABBWD010000017">
    <property type="protein sequence ID" value="KAG1778050.1"/>
    <property type="molecule type" value="Genomic_DNA"/>
</dbReference>
<sequence length="454" mass="50567">MLAKTDRKVLFKSPPTVFTDKLISQEARRSKALEEQKRRRAQKFESSRQLDAFADLNLGNSDDDGDLEDEPEIIREGVSGFVQMVTQPVEIPSLSSDAHNHETVQSGKRRGKTRRKRTKAKPSKWADKCMYAELLEMNEEAHLWNNQSGDVIDGLPRDLEAAWVAVAPVPTGKRCLAVTHQSAGIVGISPNTTLRSRVLGKMLLPRFPSSLPPLTVLDCILDVNWRDNGIIHVLDVLKWKGQDVGDCETPFRFWWRDTRLAELPKPPLPSGKFSFTAPYTTAGTSSQNENAGSSSNMHASERERYRFPYPTSFVPIPYHTDTTLTSLSSFVIPMARSTRKISVDIPVHVSPPEFTSHDMAVDGTHDSVASRSTTSVIAHVDSDGLLLYVSHASYEEGTSPLSCWIPNKAITERPEVPSSSEGHDSPLDVFQRLVQRRTVKDLHVVLGSQDSMDI</sequence>
<name>A0A9P7D2P9_9AGAM</name>
<keyword evidence="8" id="KW-0694">RNA-binding</keyword>
<accession>A0A9P7D2P9</accession>
<evidence type="ECO:0000256" key="9">
    <source>
        <dbReference type="ARBA" id="ARBA00023242"/>
    </source>
</evidence>
<evidence type="ECO:0000256" key="1">
    <source>
        <dbReference type="ARBA" id="ARBA00003975"/>
    </source>
</evidence>
<evidence type="ECO:0000313" key="13">
    <source>
        <dbReference type="Proteomes" id="UP000714275"/>
    </source>
</evidence>